<name>A0A6M1RGK7_9BACT</name>
<evidence type="ECO:0000313" key="4">
    <source>
        <dbReference type="Proteomes" id="UP000477311"/>
    </source>
</evidence>
<dbReference type="NCBIfam" id="TIGR02532">
    <property type="entry name" value="IV_pilin_GFxxxE"/>
    <property type="match status" value="1"/>
</dbReference>
<sequence>MIHRNGRCPAPSIQGATPRHNTSAAAFTLIELLVVIAIIAILASMLLPALGRAKETARRISCNNNLRQLALATRLYVDDNEGFFPPRLVNGRWPHRLQPYYRELRLLVCPSDGPNPATQPVNTNLYPADGAPRSYLINAFNDYFQSVLSAEQWQAYVQAQYPQGMKELMVRHPSDTILFGEKETRSPHYYMDFYEGNGNDVDEVEQSRHSGAGAGTRSGGSNFAFIDGSVRFLKFGRSLIPVNLWAVTEAARTNLAGF</sequence>
<dbReference type="InterPro" id="IPR012902">
    <property type="entry name" value="N_methyl_site"/>
</dbReference>
<dbReference type="PANTHER" id="PTHR30093">
    <property type="entry name" value="GENERAL SECRETION PATHWAY PROTEIN G"/>
    <property type="match status" value="1"/>
</dbReference>
<feature type="domain" description="DUF1559" evidence="2">
    <location>
        <begin position="52"/>
        <end position="86"/>
    </location>
</feature>
<dbReference type="PANTHER" id="PTHR30093:SF2">
    <property type="entry name" value="TYPE II SECRETION SYSTEM PROTEIN H"/>
    <property type="match status" value="1"/>
</dbReference>
<gene>
    <name evidence="3" type="ORF">G4L39_04920</name>
</gene>
<dbReference type="InterPro" id="IPR011453">
    <property type="entry name" value="DUF1559"/>
</dbReference>
<reference evidence="3 4" key="1">
    <citation type="submission" date="2020-02" db="EMBL/GenBank/DDBJ databases">
        <title>Draft genome sequence of Limisphaera ngatamarikiensis NGM72.4T, a thermophilic Verrucomicrobia grouped in subdivision 3.</title>
        <authorList>
            <person name="Carere C.R."/>
            <person name="Steen J."/>
            <person name="Hugenholtz P."/>
            <person name="Stott M.B."/>
        </authorList>
    </citation>
    <scope>NUCLEOTIDE SEQUENCE [LARGE SCALE GENOMIC DNA]</scope>
    <source>
        <strain evidence="3 4">NGM72.4</strain>
    </source>
</reference>
<organism evidence="3 4">
    <name type="scientific">Limisphaera ngatamarikiensis</name>
    <dbReference type="NCBI Taxonomy" id="1324935"/>
    <lineage>
        <taxon>Bacteria</taxon>
        <taxon>Pseudomonadati</taxon>
        <taxon>Verrucomicrobiota</taxon>
        <taxon>Verrucomicrobiia</taxon>
        <taxon>Limisphaerales</taxon>
        <taxon>Limisphaeraceae</taxon>
        <taxon>Limisphaera</taxon>
    </lineage>
</organism>
<proteinExistence type="predicted"/>
<dbReference type="Pfam" id="PF07963">
    <property type="entry name" value="N_methyl"/>
    <property type="match status" value="1"/>
</dbReference>
<dbReference type="RefSeq" id="WP_165106364.1">
    <property type="nucleotide sequence ID" value="NZ_JAAKYA010000029.1"/>
</dbReference>
<feature type="transmembrane region" description="Helical" evidence="1">
    <location>
        <begin position="24"/>
        <end position="50"/>
    </location>
</feature>
<keyword evidence="4" id="KW-1185">Reference proteome</keyword>
<dbReference type="Gene3D" id="3.30.700.10">
    <property type="entry name" value="Glycoprotein, Type 4 Pilin"/>
    <property type="match status" value="1"/>
</dbReference>
<dbReference type="NCBIfam" id="TIGR04294">
    <property type="entry name" value="pre_pil_HX9DG"/>
    <property type="match status" value="1"/>
</dbReference>
<keyword evidence="1" id="KW-0812">Transmembrane</keyword>
<dbReference type="Proteomes" id="UP000477311">
    <property type="component" value="Unassembled WGS sequence"/>
</dbReference>
<dbReference type="SUPFAM" id="SSF54523">
    <property type="entry name" value="Pili subunits"/>
    <property type="match status" value="1"/>
</dbReference>
<evidence type="ECO:0000256" key="1">
    <source>
        <dbReference type="SAM" id="Phobius"/>
    </source>
</evidence>
<dbReference type="InterPro" id="IPR045584">
    <property type="entry name" value="Pilin-like"/>
</dbReference>
<dbReference type="AlphaFoldDB" id="A0A6M1RGK7"/>
<accession>A0A6M1RGK7</accession>
<keyword evidence="1" id="KW-0472">Membrane</keyword>
<evidence type="ECO:0000313" key="3">
    <source>
        <dbReference type="EMBL" id="NGO38736.1"/>
    </source>
</evidence>
<comment type="caution">
    <text evidence="3">The sequence shown here is derived from an EMBL/GenBank/DDBJ whole genome shotgun (WGS) entry which is preliminary data.</text>
</comment>
<evidence type="ECO:0000259" key="2">
    <source>
        <dbReference type="Pfam" id="PF07596"/>
    </source>
</evidence>
<protein>
    <submittedName>
        <fullName evidence="3">DUF1559 domain-containing protein</fullName>
    </submittedName>
</protein>
<keyword evidence="1" id="KW-1133">Transmembrane helix</keyword>
<dbReference type="EMBL" id="JAAKYA010000029">
    <property type="protein sequence ID" value="NGO38736.1"/>
    <property type="molecule type" value="Genomic_DNA"/>
</dbReference>
<dbReference type="Pfam" id="PF07596">
    <property type="entry name" value="SBP_bac_10"/>
    <property type="match status" value="1"/>
</dbReference>
<dbReference type="InterPro" id="IPR027558">
    <property type="entry name" value="Pre_pil_HX9DG_C"/>
</dbReference>